<organism evidence="1 2">
    <name type="scientific">Comamonas koreensis</name>
    <dbReference type="NCBI Taxonomy" id="160825"/>
    <lineage>
        <taxon>Bacteria</taxon>
        <taxon>Pseudomonadati</taxon>
        <taxon>Pseudomonadota</taxon>
        <taxon>Betaproteobacteria</taxon>
        <taxon>Burkholderiales</taxon>
        <taxon>Comamonadaceae</taxon>
        <taxon>Comamonas</taxon>
    </lineage>
</organism>
<name>A0AAW4XYY9_9BURK</name>
<reference evidence="1 2" key="1">
    <citation type="submission" date="2021-11" db="EMBL/GenBank/DDBJ databases">
        <title>Genome sequence.</title>
        <authorList>
            <person name="Sun Q."/>
        </authorList>
    </citation>
    <scope>NUCLEOTIDE SEQUENCE [LARGE SCALE GENOMIC DNA]</scope>
    <source>
        <strain evidence="1 2">KCTC 12005</strain>
    </source>
</reference>
<proteinExistence type="predicted"/>
<dbReference type="EMBL" id="JAJNCT010000021">
    <property type="protein sequence ID" value="MCD2166854.1"/>
    <property type="molecule type" value="Genomic_DNA"/>
</dbReference>
<dbReference type="Proteomes" id="UP001199260">
    <property type="component" value="Unassembled WGS sequence"/>
</dbReference>
<accession>A0AAW4XYY9</accession>
<protein>
    <recommendedName>
        <fullName evidence="3">AlpA family phage regulatory protein</fullName>
    </recommendedName>
</protein>
<evidence type="ECO:0000313" key="1">
    <source>
        <dbReference type="EMBL" id="MCD2166854.1"/>
    </source>
</evidence>
<evidence type="ECO:0008006" key="3">
    <source>
        <dbReference type="Google" id="ProtNLM"/>
    </source>
</evidence>
<evidence type="ECO:0000313" key="2">
    <source>
        <dbReference type="Proteomes" id="UP001199260"/>
    </source>
</evidence>
<sequence>MAMGIYRMNKEEVLAEMDVAEMTLRNLIENHGFPHPRKAGPQKLFWLVSEIVTWLESCPKAWGGDAGESSLTKPA</sequence>
<dbReference type="AlphaFoldDB" id="A0AAW4XYY9"/>
<gene>
    <name evidence="1" type="ORF">LPW39_17150</name>
</gene>
<keyword evidence="2" id="KW-1185">Reference proteome</keyword>
<comment type="caution">
    <text evidence="1">The sequence shown here is derived from an EMBL/GenBank/DDBJ whole genome shotgun (WGS) entry which is preliminary data.</text>
</comment>
<dbReference type="RefSeq" id="WP_230778019.1">
    <property type="nucleotide sequence ID" value="NZ_JAJNCT010000021.1"/>
</dbReference>